<dbReference type="RefSeq" id="XP_062726512.1">
    <property type="nucleotide sequence ID" value="XM_062866594.1"/>
</dbReference>
<organism evidence="2 3">
    <name type="scientific">Chaetomium strumarium</name>
    <dbReference type="NCBI Taxonomy" id="1170767"/>
    <lineage>
        <taxon>Eukaryota</taxon>
        <taxon>Fungi</taxon>
        <taxon>Dikarya</taxon>
        <taxon>Ascomycota</taxon>
        <taxon>Pezizomycotina</taxon>
        <taxon>Sordariomycetes</taxon>
        <taxon>Sordariomycetidae</taxon>
        <taxon>Sordariales</taxon>
        <taxon>Chaetomiaceae</taxon>
        <taxon>Chaetomium</taxon>
    </lineage>
</organism>
<dbReference type="AlphaFoldDB" id="A0AAJ0H2N7"/>
<keyword evidence="3" id="KW-1185">Reference proteome</keyword>
<proteinExistence type="predicted"/>
<accession>A0AAJ0H2N7</accession>
<protein>
    <submittedName>
        <fullName evidence="2">Uncharacterized protein</fullName>
    </submittedName>
</protein>
<name>A0AAJ0H2N7_9PEZI</name>
<evidence type="ECO:0000313" key="2">
    <source>
        <dbReference type="EMBL" id="KAK3310732.1"/>
    </source>
</evidence>
<evidence type="ECO:0000313" key="3">
    <source>
        <dbReference type="Proteomes" id="UP001273166"/>
    </source>
</evidence>
<dbReference type="Proteomes" id="UP001273166">
    <property type="component" value="Unassembled WGS sequence"/>
</dbReference>
<reference evidence="2" key="2">
    <citation type="submission" date="2023-06" db="EMBL/GenBank/DDBJ databases">
        <authorList>
            <consortium name="Lawrence Berkeley National Laboratory"/>
            <person name="Mondo S.J."/>
            <person name="Hensen N."/>
            <person name="Bonometti L."/>
            <person name="Westerberg I."/>
            <person name="Brannstrom I.O."/>
            <person name="Guillou S."/>
            <person name="Cros-Aarteil S."/>
            <person name="Calhoun S."/>
            <person name="Haridas S."/>
            <person name="Kuo A."/>
            <person name="Pangilinan J."/>
            <person name="Riley R."/>
            <person name="Labutti K."/>
            <person name="Andreopoulos B."/>
            <person name="Lipzen A."/>
            <person name="Chen C."/>
            <person name="Yanf M."/>
            <person name="Daum C."/>
            <person name="Ng V."/>
            <person name="Clum A."/>
            <person name="Steindorff A."/>
            <person name="Ohm R."/>
            <person name="Martin F."/>
            <person name="Silar P."/>
            <person name="Natvig D."/>
            <person name="Lalanne C."/>
            <person name="Gautier V."/>
            <person name="Ament-Velasquez S.L."/>
            <person name="Kruys A."/>
            <person name="Hutchinson M.I."/>
            <person name="Powell A.J."/>
            <person name="Barry K."/>
            <person name="Miller A.N."/>
            <person name="Grigoriev I.V."/>
            <person name="Debuchy R."/>
            <person name="Gladieux P."/>
            <person name="Thoren M.H."/>
            <person name="Johannesson H."/>
        </authorList>
    </citation>
    <scope>NUCLEOTIDE SEQUENCE</scope>
    <source>
        <strain evidence="2">CBS 333.67</strain>
    </source>
</reference>
<dbReference type="EMBL" id="JAUDZG010000001">
    <property type="protein sequence ID" value="KAK3310732.1"/>
    <property type="molecule type" value="Genomic_DNA"/>
</dbReference>
<comment type="caution">
    <text evidence="2">The sequence shown here is derived from an EMBL/GenBank/DDBJ whole genome shotgun (WGS) entry which is preliminary data.</text>
</comment>
<evidence type="ECO:0000256" key="1">
    <source>
        <dbReference type="SAM" id="MobiDB-lite"/>
    </source>
</evidence>
<dbReference type="GeneID" id="87885423"/>
<reference evidence="2" key="1">
    <citation type="journal article" date="2023" name="Mol. Phylogenet. Evol.">
        <title>Genome-scale phylogeny and comparative genomics of the fungal order Sordariales.</title>
        <authorList>
            <person name="Hensen N."/>
            <person name="Bonometti L."/>
            <person name="Westerberg I."/>
            <person name="Brannstrom I.O."/>
            <person name="Guillou S."/>
            <person name="Cros-Aarteil S."/>
            <person name="Calhoun S."/>
            <person name="Haridas S."/>
            <person name="Kuo A."/>
            <person name="Mondo S."/>
            <person name="Pangilinan J."/>
            <person name="Riley R."/>
            <person name="LaButti K."/>
            <person name="Andreopoulos B."/>
            <person name="Lipzen A."/>
            <person name="Chen C."/>
            <person name="Yan M."/>
            <person name="Daum C."/>
            <person name="Ng V."/>
            <person name="Clum A."/>
            <person name="Steindorff A."/>
            <person name="Ohm R.A."/>
            <person name="Martin F."/>
            <person name="Silar P."/>
            <person name="Natvig D.O."/>
            <person name="Lalanne C."/>
            <person name="Gautier V."/>
            <person name="Ament-Velasquez S.L."/>
            <person name="Kruys A."/>
            <person name="Hutchinson M.I."/>
            <person name="Powell A.J."/>
            <person name="Barry K."/>
            <person name="Miller A.N."/>
            <person name="Grigoriev I.V."/>
            <person name="Debuchy R."/>
            <person name="Gladieux P."/>
            <person name="Hiltunen Thoren M."/>
            <person name="Johannesson H."/>
        </authorList>
    </citation>
    <scope>NUCLEOTIDE SEQUENCE</scope>
    <source>
        <strain evidence="2">CBS 333.67</strain>
    </source>
</reference>
<gene>
    <name evidence="2" type="ORF">B0T15DRAFT_489389</name>
</gene>
<feature type="region of interest" description="Disordered" evidence="1">
    <location>
        <begin position="175"/>
        <end position="198"/>
    </location>
</feature>
<sequence length="198" mass="23241">MVLKRREICELIDFTSWTAVQVWITDVIDVVYKEFVGDYLKRYYSQGLKAPQGGSALKQQFVGFAAEYERMVKRRVEEMENGVALPAVSLLPKAQRRNVKRHWNLVQHYEHFIIEAVAKDRFHARHEPMDAERNHISTKYWAADPAELFGRMYELTEALVYNYWKPTTEDWDSDDSDVPYTDVADLPGTDEYRGTDMH</sequence>